<dbReference type="Pfam" id="PF03992">
    <property type="entry name" value="ABM"/>
    <property type="match status" value="1"/>
</dbReference>
<dbReference type="InterPro" id="IPR011008">
    <property type="entry name" value="Dimeric_a/b-barrel"/>
</dbReference>
<dbReference type="STRING" id="1166073.SAMN05192530_107196"/>
<sequence>MTGGALRTWPAASVHRQGNNEMSNHAKTVAIFVALPGKAGDLRTLLDGMIAPSRAETGNLRYDLWQDQTNPDRFVLDELYVDGEAVAAHRATPHFQAYASVIGSLAERTAVTLDPVAVA</sequence>
<dbReference type="InterPro" id="IPR007138">
    <property type="entry name" value="ABM_dom"/>
</dbReference>
<protein>
    <submittedName>
        <fullName evidence="2">Quinol monooxygenase YgiN</fullName>
    </submittedName>
</protein>
<reference evidence="2 3" key="1">
    <citation type="submission" date="2016-10" db="EMBL/GenBank/DDBJ databases">
        <authorList>
            <person name="de Groot N.N."/>
        </authorList>
    </citation>
    <scope>NUCLEOTIDE SEQUENCE [LARGE SCALE GENOMIC DNA]</scope>
    <source>
        <strain evidence="3">L7-484,KACC 16230,DSM 25025</strain>
    </source>
</reference>
<dbReference type="AlphaFoldDB" id="A0A1H0KBN8"/>
<dbReference type="Gene3D" id="3.30.70.100">
    <property type="match status" value="1"/>
</dbReference>
<proteinExistence type="predicted"/>
<dbReference type="EMBL" id="FNIT01000007">
    <property type="protein sequence ID" value="SDO53358.1"/>
    <property type="molecule type" value="Genomic_DNA"/>
</dbReference>
<feature type="domain" description="ABM" evidence="1">
    <location>
        <begin position="26"/>
        <end position="119"/>
    </location>
</feature>
<dbReference type="GO" id="GO:0004497">
    <property type="term" value="F:monooxygenase activity"/>
    <property type="evidence" value="ECO:0007669"/>
    <property type="project" value="UniProtKB-KW"/>
</dbReference>
<dbReference type="RefSeq" id="WP_425285171.1">
    <property type="nucleotide sequence ID" value="NZ_FNIT01000007.1"/>
</dbReference>
<evidence type="ECO:0000313" key="2">
    <source>
        <dbReference type="EMBL" id="SDO53358.1"/>
    </source>
</evidence>
<evidence type="ECO:0000313" key="3">
    <source>
        <dbReference type="Proteomes" id="UP000198793"/>
    </source>
</evidence>
<dbReference type="PANTHER" id="PTHR33336:SF3">
    <property type="entry name" value="ABM DOMAIN-CONTAINING PROTEIN"/>
    <property type="match status" value="1"/>
</dbReference>
<keyword evidence="2" id="KW-0503">Monooxygenase</keyword>
<dbReference type="PROSITE" id="PS51725">
    <property type="entry name" value="ABM"/>
    <property type="match status" value="1"/>
</dbReference>
<evidence type="ECO:0000259" key="1">
    <source>
        <dbReference type="PROSITE" id="PS51725"/>
    </source>
</evidence>
<dbReference type="PANTHER" id="PTHR33336">
    <property type="entry name" value="QUINOL MONOOXYGENASE YGIN-RELATED"/>
    <property type="match status" value="1"/>
</dbReference>
<dbReference type="SUPFAM" id="SSF54909">
    <property type="entry name" value="Dimeric alpha+beta barrel"/>
    <property type="match status" value="1"/>
</dbReference>
<keyword evidence="3" id="KW-1185">Reference proteome</keyword>
<gene>
    <name evidence="2" type="ORF">SAMN05192530_107196</name>
</gene>
<keyword evidence="2" id="KW-0560">Oxidoreductase</keyword>
<dbReference type="InterPro" id="IPR050744">
    <property type="entry name" value="AI-2_Isomerase_LsrG"/>
</dbReference>
<dbReference type="Proteomes" id="UP000198793">
    <property type="component" value="Unassembled WGS sequence"/>
</dbReference>
<accession>A0A1H0KBN8</accession>
<name>A0A1H0KBN8_9HYPH</name>
<organism evidence="2 3">
    <name type="scientific">Aureimonas jatrophae</name>
    <dbReference type="NCBI Taxonomy" id="1166073"/>
    <lineage>
        <taxon>Bacteria</taxon>
        <taxon>Pseudomonadati</taxon>
        <taxon>Pseudomonadota</taxon>
        <taxon>Alphaproteobacteria</taxon>
        <taxon>Hyphomicrobiales</taxon>
        <taxon>Aurantimonadaceae</taxon>
        <taxon>Aureimonas</taxon>
    </lineage>
</organism>